<feature type="compositionally biased region" description="Polar residues" evidence="2">
    <location>
        <begin position="113"/>
        <end position="123"/>
    </location>
</feature>
<reference evidence="3 4" key="1">
    <citation type="journal article" date="2011" name="Science">
        <title>The Selaginella genome identifies genetic changes associated with the evolution of vascular plants.</title>
        <authorList>
            <person name="Banks J.A."/>
            <person name="Nishiyama T."/>
            <person name="Hasebe M."/>
            <person name="Bowman J.L."/>
            <person name="Gribskov M."/>
            <person name="dePamphilis C."/>
            <person name="Albert V.A."/>
            <person name="Aono N."/>
            <person name="Aoyama T."/>
            <person name="Ambrose B.A."/>
            <person name="Ashton N.W."/>
            <person name="Axtell M.J."/>
            <person name="Barker E."/>
            <person name="Barker M.S."/>
            <person name="Bennetzen J.L."/>
            <person name="Bonawitz N.D."/>
            <person name="Chapple C."/>
            <person name="Cheng C."/>
            <person name="Correa L.G."/>
            <person name="Dacre M."/>
            <person name="DeBarry J."/>
            <person name="Dreyer I."/>
            <person name="Elias M."/>
            <person name="Engstrom E.M."/>
            <person name="Estelle M."/>
            <person name="Feng L."/>
            <person name="Finet C."/>
            <person name="Floyd S.K."/>
            <person name="Frommer W.B."/>
            <person name="Fujita T."/>
            <person name="Gramzow L."/>
            <person name="Gutensohn M."/>
            <person name="Harholt J."/>
            <person name="Hattori M."/>
            <person name="Heyl A."/>
            <person name="Hirai T."/>
            <person name="Hiwatashi Y."/>
            <person name="Ishikawa M."/>
            <person name="Iwata M."/>
            <person name="Karol K.G."/>
            <person name="Koehler B."/>
            <person name="Kolukisaoglu U."/>
            <person name="Kubo M."/>
            <person name="Kurata T."/>
            <person name="Lalonde S."/>
            <person name="Li K."/>
            <person name="Li Y."/>
            <person name="Litt A."/>
            <person name="Lyons E."/>
            <person name="Manning G."/>
            <person name="Maruyama T."/>
            <person name="Michael T.P."/>
            <person name="Mikami K."/>
            <person name="Miyazaki S."/>
            <person name="Morinaga S."/>
            <person name="Murata T."/>
            <person name="Mueller-Roeber B."/>
            <person name="Nelson D.R."/>
            <person name="Obara M."/>
            <person name="Oguri Y."/>
            <person name="Olmstead R.G."/>
            <person name="Onodera N."/>
            <person name="Petersen B.L."/>
            <person name="Pils B."/>
            <person name="Prigge M."/>
            <person name="Rensing S.A."/>
            <person name="Riano-Pachon D.M."/>
            <person name="Roberts A.W."/>
            <person name="Sato Y."/>
            <person name="Scheller H.V."/>
            <person name="Schulz B."/>
            <person name="Schulz C."/>
            <person name="Shakirov E.V."/>
            <person name="Shibagaki N."/>
            <person name="Shinohara N."/>
            <person name="Shippen D.E."/>
            <person name="Soerensen I."/>
            <person name="Sotooka R."/>
            <person name="Sugimoto N."/>
            <person name="Sugita M."/>
            <person name="Sumikawa N."/>
            <person name="Tanurdzic M."/>
            <person name="Theissen G."/>
            <person name="Ulvskov P."/>
            <person name="Wakazuki S."/>
            <person name="Weng J.K."/>
            <person name="Willats W.W."/>
            <person name="Wipf D."/>
            <person name="Wolf P.G."/>
            <person name="Yang L."/>
            <person name="Zimmer A.D."/>
            <person name="Zhu Q."/>
            <person name="Mitros T."/>
            <person name="Hellsten U."/>
            <person name="Loque D."/>
            <person name="Otillar R."/>
            <person name="Salamov A."/>
            <person name="Schmutz J."/>
            <person name="Shapiro H."/>
            <person name="Lindquist E."/>
            <person name="Lucas S."/>
            <person name="Rokhsar D."/>
            <person name="Grigoriev I.V."/>
        </authorList>
    </citation>
    <scope>NUCLEOTIDE SEQUENCE [LARGE SCALE GENOMIC DNA]</scope>
</reference>
<proteinExistence type="predicted"/>
<protein>
    <submittedName>
        <fullName evidence="3">Uncharacterized protein</fullName>
    </submittedName>
</protein>
<dbReference type="OMA" id="MPVDGPN"/>
<dbReference type="eggNOG" id="ENOG502QW6M">
    <property type="taxonomic scope" value="Eukaryota"/>
</dbReference>
<feature type="compositionally biased region" description="Acidic residues" evidence="2">
    <location>
        <begin position="567"/>
        <end position="587"/>
    </location>
</feature>
<gene>
    <name evidence="3" type="ORF">SELMODRAFT_442712</name>
</gene>
<feature type="region of interest" description="Disordered" evidence="2">
    <location>
        <begin position="539"/>
        <end position="587"/>
    </location>
</feature>
<feature type="compositionally biased region" description="Basic and acidic residues" evidence="2">
    <location>
        <begin position="556"/>
        <end position="566"/>
    </location>
</feature>
<feature type="region of interest" description="Disordered" evidence="2">
    <location>
        <begin position="110"/>
        <end position="131"/>
    </location>
</feature>
<keyword evidence="1" id="KW-0175">Coiled coil</keyword>
<dbReference type="HOGENOM" id="CLU_528290_0_0_1"/>
<feature type="coiled-coil region" evidence="1">
    <location>
        <begin position="330"/>
        <end position="364"/>
    </location>
</feature>
<dbReference type="KEGG" id="smo:SELMODRAFT_442712"/>
<accession>D8RVH9</accession>
<dbReference type="FunCoup" id="D8RVH9">
    <property type="interactions" value="3200"/>
</dbReference>
<dbReference type="PANTHER" id="PTHR34121:SF1">
    <property type="entry name" value="FILAMIN-A-INTERACTING PROTEIN 1"/>
    <property type="match status" value="1"/>
</dbReference>
<evidence type="ECO:0000256" key="1">
    <source>
        <dbReference type="SAM" id="Coils"/>
    </source>
</evidence>
<dbReference type="Proteomes" id="UP000001514">
    <property type="component" value="Unassembled WGS sequence"/>
</dbReference>
<name>D8RVH9_SELML</name>
<dbReference type="InParanoid" id="D8RVH9"/>
<dbReference type="Gramene" id="EFJ23776">
    <property type="protein sequence ID" value="EFJ23776"/>
    <property type="gene ID" value="SELMODRAFT_442712"/>
</dbReference>
<dbReference type="PANTHER" id="PTHR34121">
    <property type="entry name" value="MYOSIN-11"/>
    <property type="match status" value="1"/>
</dbReference>
<evidence type="ECO:0000313" key="4">
    <source>
        <dbReference type="Proteomes" id="UP000001514"/>
    </source>
</evidence>
<organism evidence="4">
    <name type="scientific">Selaginella moellendorffii</name>
    <name type="common">Spikemoss</name>
    <dbReference type="NCBI Taxonomy" id="88036"/>
    <lineage>
        <taxon>Eukaryota</taxon>
        <taxon>Viridiplantae</taxon>
        <taxon>Streptophyta</taxon>
        <taxon>Embryophyta</taxon>
        <taxon>Tracheophyta</taxon>
        <taxon>Lycopodiopsida</taxon>
        <taxon>Selaginellales</taxon>
        <taxon>Selaginellaceae</taxon>
        <taxon>Selaginella</taxon>
    </lineage>
</organism>
<dbReference type="AlphaFoldDB" id="D8RVH9"/>
<evidence type="ECO:0000256" key="2">
    <source>
        <dbReference type="SAM" id="MobiDB-lite"/>
    </source>
</evidence>
<keyword evidence="4" id="KW-1185">Reference proteome</keyword>
<sequence>MLALSIIKQLGAQRSSRINWYASIPRALLGSIFFHSLEIALEILCVIDLQRWILAKNLELVVELESVRNLNSFKDAVKRLNEVSLHARGAERLQALGRWLAALKEIDRETKRTGNSNPASPRNSESEEMATSPRRPYMALFYDMESGGEPMNFREVFLQSRALEHIITSLILEAPQDEEIGVLVEIFGLCLAGGQELHNAFISSIQDLAKAFSTLSEEIRRSDLLELAQTAVTGLKLSTEAEKLDVEMFFLEQKMSDKQGVPLSKDSNEDANITAEVLEYGARVQKLKEVTEGLTSSISGIEQKISENRQQKEKAIKYRDSKASEVVETEKALSSEIQALHKRKEQLEAELKEVNSALSSATARHINTQEEKAQFDEASSNIVAHLSIQEEELTKSIAARRAEAGVASTWLGFLEDTWLLQSACLEEKTKAIQHDSQEAKLQFLSIASMNLSYHQEEIKLLLKRLKLISSEDNETDSTIRQSFLETENQVIRVLKLMESLSDDVKTFEIKEDGDEVEKKLLKCIGAIDSFKTELRGLKRPELETGKVKSPVSTSPEVRDEESKAEPDGQEAEATDGWELDTLEEAST</sequence>
<evidence type="ECO:0000313" key="3">
    <source>
        <dbReference type="EMBL" id="EFJ23776.1"/>
    </source>
</evidence>
<dbReference type="EMBL" id="GL377591">
    <property type="protein sequence ID" value="EFJ23776.1"/>
    <property type="molecule type" value="Genomic_DNA"/>
</dbReference>
<dbReference type="STRING" id="88036.D8RVH9"/>